<protein>
    <submittedName>
        <fullName evidence="3">HalOD1 output domain-containing protein</fullName>
    </submittedName>
</protein>
<feature type="domain" description="Halobacterial output" evidence="2">
    <location>
        <begin position="31"/>
        <end position="108"/>
    </location>
</feature>
<reference evidence="3 4" key="1">
    <citation type="journal article" date="2019" name="Int. J. Syst. Evol. Microbiol.">
        <title>The Global Catalogue of Microorganisms (GCM) 10K type strain sequencing project: providing services to taxonomists for standard genome sequencing and annotation.</title>
        <authorList>
            <consortium name="The Broad Institute Genomics Platform"/>
            <consortium name="The Broad Institute Genome Sequencing Center for Infectious Disease"/>
            <person name="Wu L."/>
            <person name="Ma J."/>
        </authorList>
    </citation>
    <scope>NUCLEOTIDE SEQUENCE [LARGE SCALE GENOMIC DNA]</scope>
    <source>
        <strain evidence="3 4">DT72</strain>
    </source>
</reference>
<sequence>MSKQLSKVVAGRPPTGTTGEMPPRRRPIAGDENASEAVVAAVANATDTDRRSLPPLSDYVDADSLNRLVGVAERSPSAGLVFTRAEDIPTEVEVSFEYAGHEVTVSERYVVVE</sequence>
<evidence type="ECO:0000256" key="1">
    <source>
        <dbReference type="SAM" id="MobiDB-lite"/>
    </source>
</evidence>
<dbReference type="AlphaFoldDB" id="A0ABD5WHC7"/>
<gene>
    <name evidence="3" type="ORF">ACFQJ6_06780</name>
</gene>
<feature type="region of interest" description="Disordered" evidence="1">
    <location>
        <begin position="1"/>
        <end position="33"/>
    </location>
</feature>
<comment type="caution">
    <text evidence="3">The sequence shown here is derived from an EMBL/GenBank/DDBJ whole genome shotgun (WGS) entry which is preliminary data.</text>
</comment>
<name>A0ABD5WHC7_9EURY</name>
<dbReference type="GeneID" id="79303569"/>
<keyword evidence="4" id="KW-1185">Reference proteome</keyword>
<evidence type="ECO:0000313" key="3">
    <source>
        <dbReference type="EMBL" id="MFC7079876.1"/>
    </source>
</evidence>
<dbReference type="Proteomes" id="UP001596407">
    <property type="component" value="Unassembled WGS sequence"/>
</dbReference>
<organism evidence="3 4">
    <name type="scientific">Halorussus caseinilyticus</name>
    <dbReference type="NCBI Taxonomy" id="3034025"/>
    <lineage>
        <taxon>Archaea</taxon>
        <taxon>Methanobacteriati</taxon>
        <taxon>Methanobacteriota</taxon>
        <taxon>Stenosarchaea group</taxon>
        <taxon>Halobacteria</taxon>
        <taxon>Halobacteriales</taxon>
        <taxon>Haladaptataceae</taxon>
        <taxon>Halorussus</taxon>
    </lineage>
</organism>
<accession>A0ABD5WHC7</accession>
<dbReference type="InterPro" id="IPR040624">
    <property type="entry name" value="HalOD1"/>
</dbReference>
<dbReference type="Pfam" id="PF18545">
    <property type="entry name" value="HalOD1"/>
    <property type="match status" value="1"/>
</dbReference>
<proteinExistence type="predicted"/>
<dbReference type="RefSeq" id="WP_276279016.1">
    <property type="nucleotide sequence ID" value="NZ_CP119809.1"/>
</dbReference>
<dbReference type="EMBL" id="JBHSZH010000005">
    <property type="protein sequence ID" value="MFC7079876.1"/>
    <property type="molecule type" value="Genomic_DNA"/>
</dbReference>
<evidence type="ECO:0000259" key="2">
    <source>
        <dbReference type="Pfam" id="PF18545"/>
    </source>
</evidence>
<evidence type="ECO:0000313" key="4">
    <source>
        <dbReference type="Proteomes" id="UP001596407"/>
    </source>
</evidence>